<feature type="compositionally biased region" description="Basic and acidic residues" evidence="1">
    <location>
        <begin position="349"/>
        <end position="370"/>
    </location>
</feature>
<dbReference type="Gene3D" id="1.20.1260.20">
    <property type="entry name" value="PPE superfamily"/>
    <property type="match status" value="1"/>
</dbReference>
<evidence type="ECO:0000313" key="3">
    <source>
        <dbReference type="Proteomes" id="UP001499854"/>
    </source>
</evidence>
<feature type="region of interest" description="Disordered" evidence="1">
    <location>
        <begin position="440"/>
        <end position="459"/>
    </location>
</feature>
<feature type="compositionally biased region" description="Polar residues" evidence="1">
    <location>
        <begin position="297"/>
        <end position="308"/>
    </location>
</feature>
<evidence type="ECO:0000313" key="2">
    <source>
        <dbReference type="EMBL" id="GAA1985632.1"/>
    </source>
</evidence>
<organism evidence="2 3">
    <name type="scientific">Catenulispora subtropica</name>
    <dbReference type="NCBI Taxonomy" id="450798"/>
    <lineage>
        <taxon>Bacteria</taxon>
        <taxon>Bacillati</taxon>
        <taxon>Actinomycetota</taxon>
        <taxon>Actinomycetes</taxon>
        <taxon>Catenulisporales</taxon>
        <taxon>Catenulisporaceae</taxon>
        <taxon>Catenulispora</taxon>
    </lineage>
</organism>
<proteinExistence type="predicted"/>
<evidence type="ECO:0008006" key="4">
    <source>
        <dbReference type="Google" id="ProtNLM"/>
    </source>
</evidence>
<gene>
    <name evidence="2" type="ORF">GCM10009838_54990</name>
</gene>
<feature type="region of interest" description="Disordered" evidence="1">
    <location>
        <begin position="205"/>
        <end position="270"/>
    </location>
</feature>
<feature type="region of interest" description="Disordered" evidence="1">
    <location>
        <begin position="328"/>
        <end position="385"/>
    </location>
</feature>
<protein>
    <recommendedName>
        <fullName evidence="4">PPE protein</fullName>
    </recommendedName>
</protein>
<sequence length="489" mass="52698">MTEPQFDYSGLTLDELRSLASSPQVGAMEAMPHAFRNLADRVGEVAELLSRAQADLPNWWKGTAAEQAASTLGRAAAEAREFHESALGAATAVSRCAAVVAEQQHQMMNVPEVAEPGVTDTVVRPRTPMEALEAARQSTAYHAAHEQAVQVVHGIAAQYVETRQQLMNIGNARGESFSITSDPNQPVRTHEEIDDIDALLTEREPIPLRPPGGSASTSTILPSSPHEDSRTNYRARPATGKPASARAGLPELGASTKTRYSGDRYEPFQPDHNQALINMRDIIALSPEDGTPEHGSQRATSTNLKSTSAAAQLEIAPGKSTMHPYIMFHIDGSHGDRPELKNAQNNQSTDKESASSSKRGDLDVGSHGRYVESGQTPHSSGALTTHLDYSPLARHGDEAASRRLPYISNAPQAHLHSDIQSPLNAGQDFNNAGFIPPPGSAAAVRRERENRNPRPGYLKERKSTWIPDIIAAPANGVITAEWLAQQSSD</sequence>
<feature type="compositionally biased region" description="Basic and acidic residues" evidence="1">
    <location>
        <begin position="444"/>
        <end position="459"/>
    </location>
</feature>
<feature type="compositionally biased region" description="Polar residues" evidence="1">
    <location>
        <begin position="373"/>
        <end position="383"/>
    </location>
</feature>
<evidence type="ECO:0000256" key="1">
    <source>
        <dbReference type="SAM" id="MobiDB-lite"/>
    </source>
</evidence>
<comment type="caution">
    <text evidence="2">The sequence shown here is derived from an EMBL/GenBank/DDBJ whole genome shotgun (WGS) entry which is preliminary data.</text>
</comment>
<dbReference type="InterPro" id="IPR036689">
    <property type="entry name" value="ESAT-6-like_sf"/>
</dbReference>
<reference evidence="2 3" key="1">
    <citation type="journal article" date="2019" name="Int. J. Syst. Evol. Microbiol.">
        <title>The Global Catalogue of Microorganisms (GCM) 10K type strain sequencing project: providing services to taxonomists for standard genome sequencing and annotation.</title>
        <authorList>
            <consortium name="The Broad Institute Genomics Platform"/>
            <consortium name="The Broad Institute Genome Sequencing Center for Infectious Disease"/>
            <person name="Wu L."/>
            <person name="Ma J."/>
        </authorList>
    </citation>
    <scope>NUCLEOTIDE SEQUENCE [LARGE SCALE GENOMIC DNA]</scope>
    <source>
        <strain evidence="2 3">JCM 16013</strain>
    </source>
</reference>
<keyword evidence="3" id="KW-1185">Reference proteome</keyword>
<feature type="region of interest" description="Disordered" evidence="1">
    <location>
        <begin position="286"/>
        <end position="308"/>
    </location>
</feature>
<dbReference type="RefSeq" id="WP_344660020.1">
    <property type="nucleotide sequence ID" value="NZ_BAAAQM010000036.1"/>
</dbReference>
<feature type="compositionally biased region" description="Basic and acidic residues" evidence="1">
    <location>
        <begin position="331"/>
        <end position="340"/>
    </location>
</feature>
<dbReference type="SUPFAM" id="SSF140453">
    <property type="entry name" value="EsxAB dimer-like"/>
    <property type="match status" value="1"/>
</dbReference>
<name>A0ABN2SF27_9ACTN</name>
<accession>A0ABN2SF27</accession>
<dbReference type="InterPro" id="IPR038332">
    <property type="entry name" value="PPE_sf"/>
</dbReference>
<dbReference type="Proteomes" id="UP001499854">
    <property type="component" value="Unassembled WGS sequence"/>
</dbReference>
<dbReference type="EMBL" id="BAAAQM010000036">
    <property type="protein sequence ID" value="GAA1985632.1"/>
    <property type="molecule type" value="Genomic_DNA"/>
</dbReference>